<proteinExistence type="predicted"/>
<accession>B1WQM5</accession>
<protein>
    <recommendedName>
        <fullName evidence="3">Coenzyme Q-binding protein COQ10 START domain-containing protein</fullName>
    </recommendedName>
</protein>
<dbReference type="KEGG" id="cyt:cce_2387"/>
<dbReference type="OrthoDB" id="459727at2"/>
<evidence type="ECO:0000313" key="2">
    <source>
        <dbReference type="Proteomes" id="UP000001203"/>
    </source>
</evidence>
<gene>
    <name evidence="1" type="ordered locus">cce_2387</name>
</gene>
<name>B1WQM5_CROS5</name>
<evidence type="ECO:0000313" key="1">
    <source>
        <dbReference type="EMBL" id="ACB51736.1"/>
    </source>
</evidence>
<keyword evidence="2" id="KW-1185">Reference proteome</keyword>
<sequence>MLIHADVSIPFPRPLVYFTYRDQLMDLLPYIPNIRSVEVKSRYEENQHVYSVNLWHGGGNMPLTLKAVIGDALVSWIEYNTWNESDFTLEWRIETKAFTEAIFCAGKNHFLEENGKTIIQTRGELKIDPKKINGLSAPLKGKVAHLVENFLGKKIVPNLIQMGKGVHDYLEKKVN</sequence>
<dbReference type="RefSeq" id="WP_009544918.1">
    <property type="nucleotide sequence ID" value="NC_010546.1"/>
</dbReference>
<dbReference type="eggNOG" id="ENOG502ZKHE">
    <property type="taxonomic scope" value="Bacteria"/>
</dbReference>
<dbReference type="Proteomes" id="UP000001203">
    <property type="component" value="Chromosome circular"/>
</dbReference>
<dbReference type="HOGENOM" id="CLU_1509884_0_0_3"/>
<organism evidence="1 2">
    <name type="scientific">Crocosphaera subtropica (strain ATCC 51142 / BH68)</name>
    <name type="common">Cyanothece sp. (strain ATCC 51142)</name>
    <dbReference type="NCBI Taxonomy" id="43989"/>
    <lineage>
        <taxon>Bacteria</taxon>
        <taxon>Bacillati</taxon>
        <taxon>Cyanobacteriota</taxon>
        <taxon>Cyanophyceae</taxon>
        <taxon>Oscillatoriophycideae</taxon>
        <taxon>Chroococcales</taxon>
        <taxon>Aphanothecaceae</taxon>
        <taxon>Crocosphaera</taxon>
        <taxon>Crocosphaera subtropica</taxon>
    </lineage>
</organism>
<evidence type="ECO:0008006" key="3">
    <source>
        <dbReference type="Google" id="ProtNLM"/>
    </source>
</evidence>
<dbReference type="EMBL" id="CP000806">
    <property type="protein sequence ID" value="ACB51736.1"/>
    <property type="molecule type" value="Genomic_DNA"/>
</dbReference>
<reference evidence="1 2" key="1">
    <citation type="journal article" date="2008" name="Proc. Natl. Acad. Sci. U.S.A.">
        <title>The genome of Cyanothece 51142, a unicellular diazotrophic cyanobacterium important in the marine nitrogen cycle.</title>
        <authorList>
            <person name="Welsh E.A."/>
            <person name="Liberton M."/>
            <person name="Stoeckel J."/>
            <person name="Loh T."/>
            <person name="Elvitigala T."/>
            <person name="Wang C."/>
            <person name="Wollam A."/>
            <person name="Fulton R.S."/>
            <person name="Clifton S.W."/>
            <person name="Jacobs J.M."/>
            <person name="Aurora R."/>
            <person name="Ghosh B.K."/>
            <person name="Sherman L.A."/>
            <person name="Smith R.D."/>
            <person name="Wilson R.K."/>
            <person name="Pakrasi H.B."/>
        </authorList>
    </citation>
    <scope>NUCLEOTIDE SEQUENCE [LARGE SCALE GENOMIC DNA]</scope>
    <source>
        <strain evidence="2">ATCC 51142 / BH68</strain>
    </source>
</reference>
<dbReference type="AlphaFoldDB" id="B1WQM5"/>